<dbReference type="InterPro" id="IPR005049">
    <property type="entry name" value="STL-like"/>
</dbReference>
<dbReference type="Proteomes" id="UP000054495">
    <property type="component" value="Unassembled WGS sequence"/>
</dbReference>
<evidence type="ECO:0000313" key="1">
    <source>
        <dbReference type="EMBL" id="EPB71893.1"/>
    </source>
</evidence>
<sequence length="161" mass="18594">MHENLARASQAVVNREGYFMMADDSTFNFWHKIDLTTTMHPSGGNYTNTNLTGIWWPTNFDGWFSTPCNSGCDAVKRAVHLFEEKYKNEKAVQAVWDQYQDGTTLRLRAKSQKHSLTYSKIDMMSLITNCETFTHSVYFWASGLYPESFHHVACLYTSFMS</sequence>
<evidence type="ECO:0000313" key="2">
    <source>
        <dbReference type="Proteomes" id="UP000054495"/>
    </source>
</evidence>
<dbReference type="Pfam" id="PF03385">
    <property type="entry name" value="STELLO"/>
    <property type="match status" value="1"/>
</dbReference>
<name>A0A0D6LL78_9BILA</name>
<dbReference type="AlphaFoldDB" id="A0A0D6LL78"/>
<protein>
    <submittedName>
        <fullName evidence="1">Uncharacterized protein</fullName>
    </submittedName>
</protein>
<organism evidence="1 2">
    <name type="scientific">Ancylostoma ceylanicum</name>
    <dbReference type="NCBI Taxonomy" id="53326"/>
    <lineage>
        <taxon>Eukaryota</taxon>
        <taxon>Metazoa</taxon>
        <taxon>Ecdysozoa</taxon>
        <taxon>Nematoda</taxon>
        <taxon>Chromadorea</taxon>
        <taxon>Rhabditida</taxon>
        <taxon>Rhabditina</taxon>
        <taxon>Rhabditomorpha</taxon>
        <taxon>Strongyloidea</taxon>
        <taxon>Ancylostomatidae</taxon>
        <taxon>Ancylostomatinae</taxon>
        <taxon>Ancylostoma</taxon>
    </lineage>
</organism>
<gene>
    <name evidence="1" type="ORF">ANCCEY_09018</name>
</gene>
<proteinExistence type="predicted"/>
<reference evidence="1 2" key="1">
    <citation type="submission" date="2013-05" db="EMBL/GenBank/DDBJ databases">
        <title>Draft genome of the parasitic nematode Anyclostoma ceylanicum.</title>
        <authorList>
            <person name="Mitreva M."/>
        </authorList>
    </citation>
    <scope>NUCLEOTIDE SEQUENCE [LARGE SCALE GENOMIC DNA]</scope>
</reference>
<accession>A0A0D6LL78</accession>
<dbReference type="EMBL" id="KE125081">
    <property type="protein sequence ID" value="EPB71893.1"/>
    <property type="molecule type" value="Genomic_DNA"/>
</dbReference>
<keyword evidence="2" id="KW-1185">Reference proteome</keyword>